<evidence type="ECO:0008006" key="3">
    <source>
        <dbReference type="Google" id="ProtNLM"/>
    </source>
</evidence>
<comment type="caution">
    <text evidence="1">The sequence shown here is derived from an EMBL/GenBank/DDBJ whole genome shotgun (WGS) entry which is preliminary data.</text>
</comment>
<reference evidence="1 2" key="1">
    <citation type="submission" date="2024-02" db="EMBL/GenBank/DDBJ databases">
        <title>New thermophilic sulfur-oxidizing bacteria from a hot springs of the Uzon caldera (Kamchatka, Russia).</title>
        <authorList>
            <person name="Dukat A.M."/>
            <person name="Elcheninov A.G."/>
            <person name="Frolov E.N."/>
        </authorList>
    </citation>
    <scope>NUCLEOTIDE SEQUENCE [LARGE SCALE GENOMIC DNA]</scope>
    <source>
        <strain evidence="1 2">AK1</strain>
    </source>
</reference>
<proteinExistence type="predicted"/>
<evidence type="ECO:0000313" key="2">
    <source>
        <dbReference type="Proteomes" id="UP001482231"/>
    </source>
</evidence>
<sequence length="98" mass="10971">MNNPTSTNELTKEQQILRVMRKVLAAVVKDVTPVAGRPNPLRESTIRDIRECFGLIAARERELAEMLGLAPMRPYYPGEEPKSAKVVQLVRPAKNDGE</sequence>
<protein>
    <recommendedName>
        <fullName evidence="3">Segregation and condensation protein A</fullName>
    </recommendedName>
</protein>
<organism evidence="1 2">
    <name type="scientific">Thiobacter aerophilum</name>
    <dbReference type="NCBI Taxonomy" id="3121275"/>
    <lineage>
        <taxon>Bacteria</taxon>
        <taxon>Pseudomonadati</taxon>
        <taxon>Pseudomonadota</taxon>
        <taxon>Betaproteobacteria</taxon>
        <taxon>Burkholderiales</taxon>
        <taxon>Thiobacteraceae</taxon>
        <taxon>Thiobacter</taxon>
    </lineage>
</organism>
<dbReference type="EMBL" id="JBAJEX010000001">
    <property type="protein sequence ID" value="MEO1766201.1"/>
    <property type="molecule type" value="Genomic_DNA"/>
</dbReference>
<gene>
    <name evidence="1" type="ORF">V6E02_03095</name>
</gene>
<evidence type="ECO:0000313" key="1">
    <source>
        <dbReference type="EMBL" id="MEO1766201.1"/>
    </source>
</evidence>
<accession>A0ABV0EC10</accession>
<dbReference type="Proteomes" id="UP001482231">
    <property type="component" value="Unassembled WGS sequence"/>
</dbReference>
<keyword evidence="2" id="KW-1185">Reference proteome</keyword>
<dbReference type="RefSeq" id="WP_347307019.1">
    <property type="nucleotide sequence ID" value="NZ_JBAJEX010000001.1"/>
</dbReference>
<name>A0ABV0EC10_9BURK</name>